<evidence type="ECO:0000313" key="2">
    <source>
        <dbReference type="EMBL" id="KAF2078091.1"/>
    </source>
</evidence>
<organism evidence="2 3">
    <name type="scientific">Polysphondylium violaceum</name>
    <dbReference type="NCBI Taxonomy" id="133409"/>
    <lineage>
        <taxon>Eukaryota</taxon>
        <taxon>Amoebozoa</taxon>
        <taxon>Evosea</taxon>
        <taxon>Eumycetozoa</taxon>
        <taxon>Dictyostelia</taxon>
        <taxon>Dictyosteliales</taxon>
        <taxon>Dictyosteliaceae</taxon>
        <taxon>Polysphondylium</taxon>
    </lineage>
</organism>
<protein>
    <recommendedName>
        <fullName evidence="1">Reverse transcriptase domain-containing protein</fullName>
    </recommendedName>
</protein>
<name>A0A8J4UX08_9MYCE</name>
<dbReference type="AlphaFoldDB" id="A0A8J4UX08"/>
<evidence type="ECO:0000313" key="3">
    <source>
        <dbReference type="Proteomes" id="UP000695562"/>
    </source>
</evidence>
<proteinExistence type="predicted"/>
<keyword evidence="3" id="KW-1185">Reference proteome</keyword>
<feature type="domain" description="Reverse transcriptase" evidence="1">
    <location>
        <begin position="2"/>
        <end position="134"/>
    </location>
</feature>
<comment type="caution">
    <text evidence="2">The sequence shown here is derived from an EMBL/GenBank/DDBJ whole genome shotgun (WGS) entry which is preliminary data.</text>
</comment>
<dbReference type="PANTHER" id="PTHR31635:SF196">
    <property type="entry name" value="REVERSE TRANSCRIPTASE DOMAIN-CONTAINING PROTEIN-RELATED"/>
    <property type="match status" value="1"/>
</dbReference>
<dbReference type="Proteomes" id="UP000695562">
    <property type="component" value="Unassembled WGS sequence"/>
</dbReference>
<dbReference type="Pfam" id="PF00078">
    <property type="entry name" value="RVT_1"/>
    <property type="match status" value="1"/>
</dbReference>
<gene>
    <name evidence="2" type="ORF">CYY_000642</name>
</gene>
<dbReference type="OrthoDB" id="19433at2759"/>
<sequence>MINNRLLEFLPRVVGMHQNGFVPSRFIIYNILTVNEAIERTLKEGSTGVVTFYDFTKAFDSVSHSAIGRTLKHLKVPHQFYELIISLVNAPAQVLVNGQRSPEFRIESETRHGDPMSPTLLALAIEPLTRMILNDSTI</sequence>
<reference evidence="2" key="1">
    <citation type="submission" date="2020-01" db="EMBL/GenBank/DDBJ databases">
        <title>Development of genomics and gene disruption for Polysphondylium violaceum indicates a role for the polyketide synthase stlB in stalk morphogenesis.</title>
        <authorList>
            <person name="Narita B."/>
            <person name="Kawabe Y."/>
            <person name="Kin K."/>
            <person name="Saito T."/>
            <person name="Gibbs R."/>
            <person name="Kuspa A."/>
            <person name="Muzny D."/>
            <person name="Queller D."/>
            <person name="Richards S."/>
            <person name="Strassman J."/>
            <person name="Sucgang R."/>
            <person name="Worley K."/>
            <person name="Schaap P."/>
        </authorList>
    </citation>
    <scope>NUCLEOTIDE SEQUENCE</scope>
    <source>
        <strain evidence="2">QSvi11</strain>
    </source>
</reference>
<dbReference type="EMBL" id="AJWJ01000012">
    <property type="protein sequence ID" value="KAF2078091.1"/>
    <property type="molecule type" value="Genomic_DNA"/>
</dbReference>
<dbReference type="PANTHER" id="PTHR31635">
    <property type="entry name" value="REVERSE TRANSCRIPTASE DOMAIN-CONTAINING PROTEIN-RELATED"/>
    <property type="match status" value="1"/>
</dbReference>
<dbReference type="InterPro" id="IPR000477">
    <property type="entry name" value="RT_dom"/>
</dbReference>
<accession>A0A8J4UX08</accession>
<evidence type="ECO:0000259" key="1">
    <source>
        <dbReference type="Pfam" id="PF00078"/>
    </source>
</evidence>